<dbReference type="GO" id="GO:0009428">
    <property type="term" value="C:bacterial-type flagellum basal body, distal rod, P ring"/>
    <property type="evidence" value="ECO:0007669"/>
    <property type="project" value="InterPro"/>
</dbReference>
<keyword evidence="7" id="KW-0969">Cilium</keyword>
<evidence type="ECO:0000256" key="5">
    <source>
        <dbReference type="ARBA" id="ARBA00023143"/>
    </source>
</evidence>
<keyword evidence="8" id="KW-1185">Reference proteome</keyword>
<evidence type="ECO:0000256" key="4">
    <source>
        <dbReference type="ARBA" id="ARBA00022729"/>
    </source>
</evidence>
<organism evidence="7 8">
    <name type="scientific">Photobacterium kishitanii</name>
    <dbReference type="NCBI Taxonomy" id="318456"/>
    <lineage>
        <taxon>Bacteria</taxon>
        <taxon>Pseudomonadati</taxon>
        <taxon>Pseudomonadota</taxon>
        <taxon>Gammaproteobacteria</taxon>
        <taxon>Vibrionales</taxon>
        <taxon>Vibrionaceae</taxon>
        <taxon>Photobacterium</taxon>
    </lineage>
</organism>
<evidence type="ECO:0000313" key="7">
    <source>
        <dbReference type="EMBL" id="PSX38931.1"/>
    </source>
</evidence>
<name>A0AAX0YQH7_9GAMM</name>
<evidence type="ECO:0000313" key="8">
    <source>
        <dbReference type="Proteomes" id="UP000240728"/>
    </source>
</evidence>
<comment type="caution">
    <text evidence="7">The sequence shown here is derived from an EMBL/GenBank/DDBJ whole genome shotgun (WGS) entry which is preliminary data.</text>
</comment>
<keyword evidence="7" id="KW-0966">Cell projection</keyword>
<keyword evidence="7" id="KW-0282">Flagellum</keyword>
<evidence type="ECO:0000256" key="3">
    <source>
        <dbReference type="ARBA" id="ARBA00008994"/>
    </source>
</evidence>
<evidence type="ECO:0000256" key="6">
    <source>
        <dbReference type="HAMAP-Rule" id="MF_00416"/>
    </source>
</evidence>
<evidence type="ECO:0000256" key="2">
    <source>
        <dbReference type="ARBA" id="ARBA00004117"/>
    </source>
</evidence>
<proteinExistence type="inferred from homology"/>
<dbReference type="InterPro" id="IPR001782">
    <property type="entry name" value="Flag_FlgI"/>
</dbReference>
<comment type="function">
    <text evidence="1 6">Assembles around the rod to form the L-ring and probably protects the motor/basal body from shearing forces during rotation.</text>
</comment>
<gene>
    <name evidence="6" type="primary">flgI</name>
    <name evidence="7" type="ORF">C0W53_22250</name>
</gene>
<sequence>MLFLRNIGCFKEELHMKLIAKTIISTALYLIFTQQSHADQIKDIAIIEGVRDNQLQGYGLVVGLQGTGDRNTFVNKSLATQLNKYGIRVPENISLNSRNAAVVMTNATLPAFIKDGQKIDVTISSVGNSKSLRGGTLVTSPLLGLDGKVYAIAQGQVLVDGYMSEGLNGSTVQVNTASVGRIPDGAIVEKQVNTGFAGKRTLNLLLNHPNFETSSNIAKAINAKFGKGAASAEDAGSVAVRMPENEQAKIEFLGLINNIDVKVGRPEATVVINSRSGTVTMSEDVHIWPVAISEGNFTINIFESEGVSQPSPFASGTTIKIKNSEISLKQNQKEISLVSPKGATLADLVDALNKMGTSHHDLTHILQLLAKSGSLRAKILVI</sequence>
<dbReference type="PRINTS" id="PR01010">
    <property type="entry name" value="FLGPRINGFLGI"/>
</dbReference>
<keyword evidence="5 6" id="KW-0975">Bacterial flagellum</keyword>
<comment type="similarity">
    <text evidence="3 6">Belongs to the FlgI family.</text>
</comment>
<dbReference type="GO" id="GO:0030288">
    <property type="term" value="C:outer membrane-bounded periplasmic space"/>
    <property type="evidence" value="ECO:0007669"/>
    <property type="project" value="InterPro"/>
</dbReference>
<dbReference type="GO" id="GO:0071973">
    <property type="term" value="P:bacterial-type flagellum-dependent cell motility"/>
    <property type="evidence" value="ECO:0007669"/>
    <property type="project" value="InterPro"/>
</dbReference>
<reference evidence="7 8" key="1">
    <citation type="submission" date="2018-01" db="EMBL/GenBank/DDBJ databases">
        <title>Whole genome sequencing of Histamine producing bacteria.</title>
        <authorList>
            <person name="Butler K."/>
        </authorList>
    </citation>
    <scope>NUCLEOTIDE SEQUENCE [LARGE SCALE GENOMIC DNA]</scope>
    <source>
        <strain evidence="7 8">A1-4</strain>
    </source>
</reference>
<dbReference type="Pfam" id="PF02119">
    <property type="entry name" value="FlgI"/>
    <property type="match status" value="1"/>
</dbReference>
<dbReference type="EMBL" id="PYOZ01000030">
    <property type="protein sequence ID" value="PSX38931.1"/>
    <property type="molecule type" value="Genomic_DNA"/>
</dbReference>
<dbReference type="Proteomes" id="UP000240728">
    <property type="component" value="Unassembled WGS sequence"/>
</dbReference>
<dbReference type="HAMAP" id="MF_00416">
    <property type="entry name" value="FlgI"/>
    <property type="match status" value="1"/>
</dbReference>
<evidence type="ECO:0000256" key="1">
    <source>
        <dbReference type="ARBA" id="ARBA00002591"/>
    </source>
</evidence>
<dbReference type="PANTHER" id="PTHR30381">
    <property type="entry name" value="FLAGELLAR P-RING PERIPLASMIC PROTEIN FLGI"/>
    <property type="match status" value="1"/>
</dbReference>
<dbReference type="AlphaFoldDB" id="A0AAX0YQH7"/>
<accession>A0AAX0YQH7</accession>
<dbReference type="GO" id="GO:0005198">
    <property type="term" value="F:structural molecule activity"/>
    <property type="evidence" value="ECO:0007669"/>
    <property type="project" value="InterPro"/>
</dbReference>
<dbReference type="NCBIfam" id="NF003676">
    <property type="entry name" value="PRK05303.1"/>
    <property type="match status" value="1"/>
</dbReference>
<keyword evidence="4" id="KW-0732">Signal</keyword>
<protein>
    <recommendedName>
        <fullName evidence="6">Flagellar P-ring protein</fullName>
    </recommendedName>
    <alternativeName>
        <fullName evidence="6">Basal body P-ring protein</fullName>
    </alternativeName>
</protein>
<comment type="subunit">
    <text evidence="6">The basal body constitutes a major portion of the flagellar organelle and consists of four rings (L,P,S, and M) mounted on a central rod.</text>
</comment>
<comment type="subcellular location">
    <subcellularLocation>
        <location evidence="2 6">Bacterial flagellum basal body</location>
    </subcellularLocation>
</comment>
<dbReference type="PANTHER" id="PTHR30381:SF0">
    <property type="entry name" value="FLAGELLAR P-RING PROTEIN"/>
    <property type="match status" value="1"/>
</dbReference>